<dbReference type="EMBL" id="VSSQ01018763">
    <property type="protein sequence ID" value="MPM62239.1"/>
    <property type="molecule type" value="Genomic_DNA"/>
</dbReference>
<sequence>MMWSASFATTFSLPRAQAFGAGTLVQLPGRHAVLWNQASPASEMASERERRKENTTAQIQIATTI</sequence>
<name>A0A645B9U5_9ZZZZ</name>
<protein>
    <submittedName>
        <fullName evidence="2">Uncharacterized protein</fullName>
    </submittedName>
</protein>
<dbReference type="AlphaFoldDB" id="A0A645B9U5"/>
<feature type="region of interest" description="Disordered" evidence="1">
    <location>
        <begin position="40"/>
        <end position="65"/>
    </location>
</feature>
<feature type="compositionally biased region" description="Low complexity" evidence="1">
    <location>
        <begin position="55"/>
        <end position="65"/>
    </location>
</feature>
<organism evidence="2">
    <name type="scientific">bioreactor metagenome</name>
    <dbReference type="NCBI Taxonomy" id="1076179"/>
    <lineage>
        <taxon>unclassified sequences</taxon>
        <taxon>metagenomes</taxon>
        <taxon>ecological metagenomes</taxon>
    </lineage>
</organism>
<evidence type="ECO:0000256" key="1">
    <source>
        <dbReference type="SAM" id="MobiDB-lite"/>
    </source>
</evidence>
<evidence type="ECO:0000313" key="2">
    <source>
        <dbReference type="EMBL" id="MPM62239.1"/>
    </source>
</evidence>
<gene>
    <name evidence="2" type="ORF">SDC9_109105</name>
</gene>
<proteinExistence type="predicted"/>
<feature type="compositionally biased region" description="Basic and acidic residues" evidence="1">
    <location>
        <begin position="45"/>
        <end position="54"/>
    </location>
</feature>
<accession>A0A645B9U5</accession>
<reference evidence="2" key="1">
    <citation type="submission" date="2019-08" db="EMBL/GenBank/DDBJ databases">
        <authorList>
            <person name="Kucharzyk K."/>
            <person name="Murdoch R.W."/>
            <person name="Higgins S."/>
            <person name="Loffler F."/>
        </authorList>
    </citation>
    <scope>NUCLEOTIDE SEQUENCE</scope>
</reference>
<comment type="caution">
    <text evidence="2">The sequence shown here is derived from an EMBL/GenBank/DDBJ whole genome shotgun (WGS) entry which is preliminary data.</text>
</comment>